<proteinExistence type="predicted"/>
<evidence type="ECO:0000256" key="1">
    <source>
        <dbReference type="SAM" id="MobiDB-lite"/>
    </source>
</evidence>
<feature type="region of interest" description="Disordered" evidence="1">
    <location>
        <begin position="38"/>
        <end position="66"/>
    </location>
</feature>
<evidence type="ECO:0000313" key="2">
    <source>
        <dbReference type="EMBL" id="MBW9095656.1"/>
    </source>
</evidence>
<name>A0ABS7HRQ1_9MICO</name>
<protein>
    <submittedName>
        <fullName evidence="2">Uncharacterized protein</fullName>
    </submittedName>
</protein>
<reference evidence="2 3" key="1">
    <citation type="journal article" date="2021" name="MBio">
        <title>Poor Competitiveness of Bradyrhizobium in Pigeon Pea Root Colonization in Indian Soils.</title>
        <authorList>
            <person name="Chalasani D."/>
            <person name="Basu A."/>
            <person name="Pullabhotla S.V.S.R.N."/>
            <person name="Jorrin B."/>
            <person name="Neal A.L."/>
            <person name="Poole P.S."/>
            <person name="Podile A.R."/>
            <person name="Tkacz A."/>
        </authorList>
    </citation>
    <scope>NUCLEOTIDE SEQUENCE [LARGE SCALE GENOMIC DNA]</scope>
    <source>
        <strain evidence="2 3">HU14</strain>
    </source>
</reference>
<dbReference type="RefSeq" id="WP_220302337.1">
    <property type="nucleotide sequence ID" value="NZ_JAEUAW010000023.1"/>
</dbReference>
<accession>A0ABS7HRQ1</accession>
<organism evidence="2 3">
    <name type="scientific">Microbacterium jejuense</name>
    <dbReference type="NCBI Taxonomy" id="1263637"/>
    <lineage>
        <taxon>Bacteria</taxon>
        <taxon>Bacillati</taxon>
        <taxon>Actinomycetota</taxon>
        <taxon>Actinomycetes</taxon>
        <taxon>Micrococcales</taxon>
        <taxon>Microbacteriaceae</taxon>
        <taxon>Microbacterium</taxon>
    </lineage>
</organism>
<gene>
    <name evidence="2" type="ORF">JNB62_18405</name>
</gene>
<sequence length="66" mass="7382">MKLVHLKDCRIGRPSSAATTPRRSNLIDLGYGDLFQPDRPAARHPFNRSTAVLQDESRDPVLPNRG</sequence>
<comment type="caution">
    <text evidence="2">The sequence shown here is derived from an EMBL/GenBank/DDBJ whole genome shotgun (WGS) entry which is preliminary data.</text>
</comment>
<evidence type="ECO:0000313" key="3">
    <source>
        <dbReference type="Proteomes" id="UP001196843"/>
    </source>
</evidence>
<dbReference type="EMBL" id="JAEUAW010000023">
    <property type="protein sequence ID" value="MBW9095656.1"/>
    <property type="molecule type" value="Genomic_DNA"/>
</dbReference>
<keyword evidence="3" id="KW-1185">Reference proteome</keyword>
<dbReference type="Proteomes" id="UP001196843">
    <property type="component" value="Unassembled WGS sequence"/>
</dbReference>